<organism evidence="1 2">
    <name type="scientific">Nitrosomonas nitrosa</name>
    <dbReference type="NCBI Taxonomy" id="52442"/>
    <lineage>
        <taxon>Bacteria</taxon>
        <taxon>Pseudomonadati</taxon>
        <taxon>Pseudomonadota</taxon>
        <taxon>Betaproteobacteria</taxon>
        <taxon>Nitrosomonadales</taxon>
        <taxon>Nitrosomonadaceae</taxon>
        <taxon>Nitrosomonas</taxon>
    </lineage>
</organism>
<evidence type="ECO:0000313" key="1">
    <source>
        <dbReference type="EMBL" id="CAE6489958.1"/>
    </source>
</evidence>
<dbReference type="EMBL" id="CAJNAP010000002">
    <property type="protein sequence ID" value="CAE6489958.1"/>
    <property type="molecule type" value="Genomic_DNA"/>
</dbReference>
<dbReference type="AlphaFoldDB" id="A0A8H8YZI7"/>
<comment type="caution">
    <text evidence="1">The sequence shown here is derived from an EMBL/GenBank/DDBJ whole genome shotgun (WGS) entry which is preliminary data.</text>
</comment>
<gene>
    <name evidence="1" type="ORF">NMYAN_100101</name>
</gene>
<accession>A0A8H8YZI7</accession>
<name>A0A8H8YZI7_9PROT</name>
<proteinExistence type="predicted"/>
<protein>
    <submittedName>
        <fullName evidence="1">Uncharacterized protein</fullName>
    </submittedName>
</protein>
<reference evidence="1" key="1">
    <citation type="submission" date="2021-02" db="EMBL/GenBank/DDBJ databases">
        <authorList>
            <person name="Han P."/>
        </authorList>
    </citation>
    <scope>NUCLEOTIDE SEQUENCE</scope>
    <source>
        <strain evidence="1">Nitrosomonas nitrosa 18-3D</strain>
    </source>
</reference>
<sequence length="44" mass="5108">MNFLKQSRGEEWERNDLHLAAVNLIDGNIDRIFGTGRLNLIFYG</sequence>
<evidence type="ECO:0000313" key="2">
    <source>
        <dbReference type="Proteomes" id="UP000601736"/>
    </source>
</evidence>
<dbReference type="Proteomes" id="UP000601736">
    <property type="component" value="Unassembled WGS sequence"/>
</dbReference>